<dbReference type="Proteomes" id="UP000652219">
    <property type="component" value="Unassembled WGS sequence"/>
</dbReference>
<evidence type="ECO:0000313" key="3">
    <source>
        <dbReference type="Proteomes" id="UP000652219"/>
    </source>
</evidence>
<dbReference type="GO" id="GO:0042602">
    <property type="term" value="F:riboflavin reductase (NADPH) activity"/>
    <property type="evidence" value="ECO:0007669"/>
    <property type="project" value="TreeGrafter"/>
</dbReference>
<dbReference type="InterPro" id="IPR051606">
    <property type="entry name" value="Polyketide_Oxido-like"/>
</dbReference>
<evidence type="ECO:0008006" key="4">
    <source>
        <dbReference type="Google" id="ProtNLM"/>
    </source>
</evidence>
<proteinExistence type="inferred from homology"/>
<reference evidence="2 3" key="1">
    <citation type="journal article" date="2020" name="Phytopathology">
        <title>Genome Sequence Resources of Colletotrichum truncatum, C. plurivorum, C. musicola, and C. sojae: Four Species Pathogenic to Soybean (Glycine max).</title>
        <authorList>
            <person name="Rogerio F."/>
            <person name="Boufleur T.R."/>
            <person name="Ciampi-Guillardi M."/>
            <person name="Sukno S.A."/>
            <person name="Thon M.R."/>
            <person name="Massola Junior N.S."/>
            <person name="Baroncelli R."/>
        </authorList>
    </citation>
    <scope>NUCLEOTIDE SEQUENCE [LARGE SCALE GENOMIC DNA]</scope>
    <source>
        <strain evidence="2 3">LFN0009</strain>
    </source>
</reference>
<evidence type="ECO:0000256" key="1">
    <source>
        <dbReference type="ARBA" id="ARBA00038376"/>
    </source>
</evidence>
<dbReference type="SUPFAM" id="SSF51735">
    <property type="entry name" value="NAD(P)-binding Rossmann-fold domains"/>
    <property type="match status" value="1"/>
</dbReference>
<comment type="caution">
    <text evidence="2">The sequence shown here is derived from an EMBL/GenBank/DDBJ whole genome shotgun (WGS) entry which is preliminary data.</text>
</comment>
<gene>
    <name evidence="2" type="ORF">CSOJ01_08471</name>
</gene>
<name>A0A8H6J5P6_9PEZI</name>
<evidence type="ECO:0000313" key="2">
    <source>
        <dbReference type="EMBL" id="KAF6806967.1"/>
    </source>
</evidence>
<accession>A0A8H6J5P6</accession>
<sequence length="264" mass="28438">MPVKAAFIGATGVTLSHVLAKTLLAGFNAAALVRDAAKLKKLILSHGVPKETIESSLVIVEVTSSRSVAACIELLSHDPEIIFSGITSFPKFQFNPLKPVSMQDETITGDSAIAAIEALRQLQSQGALSRKPIFAPISSVGHGAQWDQPLLMVPVYWWLLRVPQADTDVMEKAIRQAAIEESSPLGGYVMLRPPLLTDGAEQGIGRVRVGWTVEDPRLTGTQDNGPGVTVGYTIGRMDLANWMFEELVKGDVGSWNGKCVTLTY</sequence>
<dbReference type="PANTHER" id="PTHR43355">
    <property type="entry name" value="FLAVIN REDUCTASE (NADPH)"/>
    <property type="match status" value="1"/>
</dbReference>
<keyword evidence="3" id="KW-1185">Reference proteome</keyword>
<dbReference type="GO" id="GO:0004074">
    <property type="term" value="F:biliverdin reductase [NAD(P)H] activity"/>
    <property type="evidence" value="ECO:0007669"/>
    <property type="project" value="TreeGrafter"/>
</dbReference>
<dbReference type="AlphaFoldDB" id="A0A8H6J5P6"/>
<dbReference type="EMBL" id="WIGN01000147">
    <property type="protein sequence ID" value="KAF6806967.1"/>
    <property type="molecule type" value="Genomic_DNA"/>
</dbReference>
<dbReference type="InterPro" id="IPR036291">
    <property type="entry name" value="NAD(P)-bd_dom_sf"/>
</dbReference>
<dbReference type="Gene3D" id="3.40.50.720">
    <property type="entry name" value="NAD(P)-binding Rossmann-like Domain"/>
    <property type="match status" value="1"/>
</dbReference>
<dbReference type="PANTHER" id="PTHR43355:SF2">
    <property type="entry name" value="FLAVIN REDUCTASE (NADPH)"/>
    <property type="match status" value="1"/>
</dbReference>
<protein>
    <recommendedName>
        <fullName evidence="4">NAD(P)-binding domain-containing protein</fullName>
    </recommendedName>
</protein>
<organism evidence="2 3">
    <name type="scientific">Colletotrichum sojae</name>
    <dbReference type="NCBI Taxonomy" id="2175907"/>
    <lineage>
        <taxon>Eukaryota</taxon>
        <taxon>Fungi</taxon>
        <taxon>Dikarya</taxon>
        <taxon>Ascomycota</taxon>
        <taxon>Pezizomycotina</taxon>
        <taxon>Sordariomycetes</taxon>
        <taxon>Hypocreomycetidae</taxon>
        <taxon>Glomerellales</taxon>
        <taxon>Glomerellaceae</taxon>
        <taxon>Colletotrichum</taxon>
        <taxon>Colletotrichum orchidearum species complex</taxon>
    </lineage>
</organism>
<comment type="similarity">
    <text evidence="1">Belongs to the avfA family.</text>
</comment>